<sequence length="81" mass="8297">MTGLTTDIMAGPGGVMTDEVGVVTGELTLATELGGDGTARLRVQYLGAEEWYTVTGATVPVTDPAQALHLLAVGLLNRPEG</sequence>
<reference evidence="1 2" key="1">
    <citation type="submission" date="2021-01" db="EMBL/GenBank/DDBJ databases">
        <title>Whole genome shotgun sequence of Catellatospora coxensis NBRC 107359.</title>
        <authorList>
            <person name="Komaki H."/>
            <person name="Tamura T."/>
        </authorList>
    </citation>
    <scope>NUCLEOTIDE SEQUENCE [LARGE SCALE GENOMIC DNA]</scope>
    <source>
        <strain evidence="1 2">NBRC 107359</strain>
    </source>
</reference>
<dbReference type="EMBL" id="BONI01000091">
    <property type="protein sequence ID" value="GIG10517.1"/>
    <property type="molecule type" value="Genomic_DNA"/>
</dbReference>
<accession>A0A8J3PB51</accession>
<keyword evidence="2" id="KW-1185">Reference proteome</keyword>
<gene>
    <name evidence="1" type="ORF">Cco03nite_72170</name>
</gene>
<evidence type="ECO:0000313" key="2">
    <source>
        <dbReference type="Proteomes" id="UP000630887"/>
    </source>
</evidence>
<protein>
    <submittedName>
        <fullName evidence="1">Uncharacterized protein</fullName>
    </submittedName>
</protein>
<evidence type="ECO:0000313" key="1">
    <source>
        <dbReference type="EMBL" id="GIG10517.1"/>
    </source>
</evidence>
<comment type="caution">
    <text evidence="1">The sequence shown here is derived from an EMBL/GenBank/DDBJ whole genome shotgun (WGS) entry which is preliminary data.</text>
</comment>
<dbReference type="AlphaFoldDB" id="A0A8J3PB51"/>
<organism evidence="1 2">
    <name type="scientific">Catellatospora coxensis</name>
    <dbReference type="NCBI Taxonomy" id="310354"/>
    <lineage>
        <taxon>Bacteria</taxon>
        <taxon>Bacillati</taxon>
        <taxon>Actinomycetota</taxon>
        <taxon>Actinomycetes</taxon>
        <taxon>Micromonosporales</taxon>
        <taxon>Micromonosporaceae</taxon>
        <taxon>Catellatospora</taxon>
    </lineage>
</organism>
<proteinExistence type="predicted"/>
<name>A0A8J3PB51_9ACTN</name>
<dbReference type="Proteomes" id="UP000630887">
    <property type="component" value="Unassembled WGS sequence"/>
</dbReference>